<keyword evidence="3" id="KW-1185">Reference proteome</keyword>
<evidence type="ECO:0000256" key="1">
    <source>
        <dbReference type="SAM" id="MobiDB-lite"/>
    </source>
</evidence>
<dbReference type="Proteomes" id="UP001458880">
    <property type="component" value="Unassembled WGS sequence"/>
</dbReference>
<accession>A0AAW1ISW3</accession>
<protein>
    <submittedName>
        <fullName evidence="2">Uncharacterized protein</fullName>
    </submittedName>
</protein>
<organism evidence="2 3">
    <name type="scientific">Popillia japonica</name>
    <name type="common">Japanese beetle</name>
    <dbReference type="NCBI Taxonomy" id="7064"/>
    <lineage>
        <taxon>Eukaryota</taxon>
        <taxon>Metazoa</taxon>
        <taxon>Ecdysozoa</taxon>
        <taxon>Arthropoda</taxon>
        <taxon>Hexapoda</taxon>
        <taxon>Insecta</taxon>
        <taxon>Pterygota</taxon>
        <taxon>Neoptera</taxon>
        <taxon>Endopterygota</taxon>
        <taxon>Coleoptera</taxon>
        <taxon>Polyphaga</taxon>
        <taxon>Scarabaeiformia</taxon>
        <taxon>Scarabaeidae</taxon>
        <taxon>Rutelinae</taxon>
        <taxon>Popillia</taxon>
    </lineage>
</organism>
<dbReference type="AlphaFoldDB" id="A0AAW1ISW3"/>
<reference evidence="2 3" key="1">
    <citation type="journal article" date="2024" name="BMC Genomics">
        <title>De novo assembly and annotation of Popillia japonica's genome with initial clues to its potential as an invasive pest.</title>
        <authorList>
            <person name="Cucini C."/>
            <person name="Boschi S."/>
            <person name="Funari R."/>
            <person name="Cardaioli E."/>
            <person name="Iannotti N."/>
            <person name="Marturano G."/>
            <person name="Paoli F."/>
            <person name="Bruttini M."/>
            <person name="Carapelli A."/>
            <person name="Frati F."/>
            <person name="Nardi F."/>
        </authorList>
    </citation>
    <scope>NUCLEOTIDE SEQUENCE [LARGE SCALE GENOMIC DNA]</scope>
    <source>
        <strain evidence="2">DMR45628</strain>
    </source>
</reference>
<name>A0AAW1ISW3_POPJA</name>
<feature type="compositionally biased region" description="Basic residues" evidence="1">
    <location>
        <begin position="88"/>
        <end position="100"/>
    </location>
</feature>
<feature type="region of interest" description="Disordered" evidence="1">
    <location>
        <begin position="82"/>
        <end position="158"/>
    </location>
</feature>
<evidence type="ECO:0000313" key="2">
    <source>
        <dbReference type="EMBL" id="KAK9692855.1"/>
    </source>
</evidence>
<feature type="compositionally biased region" description="Basic and acidic residues" evidence="1">
    <location>
        <begin position="102"/>
        <end position="127"/>
    </location>
</feature>
<feature type="compositionally biased region" description="Acidic residues" evidence="1">
    <location>
        <begin position="137"/>
        <end position="151"/>
    </location>
</feature>
<evidence type="ECO:0000313" key="3">
    <source>
        <dbReference type="Proteomes" id="UP001458880"/>
    </source>
</evidence>
<proteinExistence type="predicted"/>
<gene>
    <name evidence="2" type="ORF">QE152_g34865</name>
</gene>
<sequence>MEKFERSGPVADVKTPLSPRNGRLAEKIATVETNQIVNAILDKLIAEVGSAETIMMKQFCQNTDLSETQKYKHKKAFYINKNYNMPKPGRHINHKGRNRRFTNPEELKEEHRQQEQARKCKEQRDEISSEEGASGDQDSENDSEDENESSQDEINKKI</sequence>
<dbReference type="EMBL" id="JASPKY010000563">
    <property type="protein sequence ID" value="KAK9692855.1"/>
    <property type="molecule type" value="Genomic_DNA"/>
</dbReference>
<comment type="caution">
    <text evidence="2">The sequence shown here is derived from an EMBL/GenBank/DDBJ whole genome shotgun (WGS) entry which is preliminary data.</text>
</comment>